<accession>A0A8H6X2G7</accession>
<evidence type="ECO:0000313" key="3">
    <source>
        <dbReference type="Proteomes" id="UP000620124"/>
    </source>
</evidence>
<feature type="transmembrane region" description="Helical" evidence="1">
    <location>
        <begin position="120"/>
        <end position="138"/>
    </location>
</feature>
<dbReference type="Proteomes" id="UP000620124">
    <property type="component" value="Unassembled WGS sequence"/>
</dbReference>
<feature type="transmembrane region" description="Helical" evidence="1">
    <location>
        <begin position="158"/>
        <end position="178"/>
    </location>
</feature>
<dbReference type="OrthoDB" id="3049726at2759"/>
<name>A0A8H6X2G7_9AGAR</name>
<dbReference type="EMBL" id="JACAZI010000031">
    <property type="protein sequence ID" value="KAF7332945.1"/>
    <property type="molecule type" value="Genomic_DNA"/>
</dbReference>
<feature type="transmembrane region" description="Helical" evidence="1">
    <location>
        <begin position="190"/>
        <end position="211"/>
    </location>
</feature>
<comment type="caution">
    <text evidence="2">The sequence shown here is derived from an EMBL/GenBank/DDBJ whole genome shotgun (WGS) entry which is preliminary data.</text>
</comment>
<keyword evidence="1" id="KW-0472">Membrane</keyword>
<evidence type="ECO:0000256" key="1">
    <source>
        <dbReference type="SAM" id="Phobius"/>
    </source>
</evidence>
<keyword evidence="3" id="KW-1185">Reference proteome</keyword>
<reference evidence="2" key="1">
    <citation type="submission" date="2020-05" db="EMBL/GenBank/DDBJ databases">
        <title>Mycena genomes resolve the evolution of fungal bioluminescence.</title>
        <authorList>
            <person name="Tsai I.J."/>
        </authorList>
    </citation>
    <scope>NUCLEOTIDE SEQUENCE</scope>
    <source>
        <strain evidence="2">CCC161011</strain>
    </source>
</reference>
<sequence>MNPPSINQVFRKRWWQSQGWKSFSYSSYCALPVETLALDFDSYSGGYINVARGTICLGSRAICMSLNLLGCSIFSLHSSCRRCICLNGSLPARIDDGAPSLRLPPCAVYNFGFEEAGGKSQVSLILAGLYTLLLFFLLRIFQRRPEHKMSRVEGHMQVLAFAGCFHFFADVIVLVGLFPRGPTTELPPCVTRLALSMLLPLLNCAIILYAARRLYLRSRAMHGEEMVQSPPPVKLVPAWTLGSVDELEAEYSKLAPVAI</sequence>
<dbReference type="AlphaFoldDB" id="A0A8H6X2G7"/>
<evidence type="ECO:0000313" key="2">
    <source>
        <dbReference type="EMBL" id="KAF7332945.1"/>
    </source>
</evidence>
<protein>
    <submittedName>
        <fullName evidence="2">Uncharacterized protein</fullName>
    </submittedName>
</protein>
<gene>
    <name evidence="2" type="ORF">MVEN_02400400</name>
</gene>
<keyword evidence="1" id="KW-1133">Transmembrane helix</keyword>
<keyword evidence="1" id="KW-0812">Transmembrane</keyword>
<proteinExistence type="predicted"/>
<organism evidence="2 3">
    <name type="scientific">Mycena venus</name>
    <dbReference type="NCBI Taxonomy" id="2733690"/>
    <lineage>
        <taxon>Eukaryota</taxon>
        <taxon>Fungi</taxon>
        <taxon>Dikarya</taxon>
        <taxon>Basidiomycota</taxon>
        <taxon>Agaricomycotina</taxon>
        <taxon>Agaricomycetes</taxon>
        <taxon>Agaricomycetidae</taxon>
        <taxon>Agaricales</taxon>
        <taxon>Marasmiineae</taxon>
        <taxon>Mycenaceae</taxon>
        <taxon>Mycena</taxon>
    </lineage>
</organism>